<feature type="transmembrane region" description="Helical" evidence="6">
    <location>
        <begin position="86"/>
        <end position="111"/>
    </location>
</feature>
<feature type="transmembrane region" description="Helical" evidence="6">
    <location>
        <begin position="407"/>
        <end position="432"/>
    </location>
</feature>
<dbReference type="GO" id="GO:0005886">
    <property type="term" value="C:plasma membrane"/>
    <property type="evidence" value="ECO:0007669"/>
    <property type="project" value="UniProtKB-SubCell"/>
</dbReference>
<protein>
    <recommendedName>
        <fullName evidence="6">Choline transporter-like protein</fullName>
    </recommendedName>
</protein>
<feature type="transmembrane region" description="Helical" evidence="6">
    <location>
        <begin position="142"/>
        <end position="161"/>
    </location>
</feature>
<dbReference type="STRING" id="2880.D7FN10"/>
<comment type="subcellular location">
    <subcellularLocation>
        <location evidence="6">Cell membrane</location>
        <topology evidence="6">Multi-pass membrane protein</topology>
    </subcellularLocation>
    <subcellularLocation>
        <location evidence="1">Membrane</location>
        <topology evidence="1">Multi-pass membrane protein</topology>
    </subcellularLocation>
</comment>
<dbReference type="OrthoDB" id="44736at2759"/>
<proteinExistence type="inferred from homology"/>
<feature type="transmembrane region" description="Helical" evidence="6">
    <location>
        <begin position="192"/>
        <end position="214"/>
    </location>
</feature>
<keyword evidence="4 6" id="KW-1133">Transmembrane helix</keyword>
<dbReference type="AlphaFoldDB" id="D7FN10"/>
<dbReference type="InParanoid" id="D7FN10"/>
<evidence type="ECO:0000256" key="6">
    <source>
        <dbReference type="RuleBase" id="RU368066"/>
    </source>
</evidence>
<keyword evidence="3 6" id="KW-0812">Transmembrane</keyword>
<evidence type="ECO:0000313" key="9">
    <source>
        <dbReference type="Proteomes" id="UP000002630"/>
    </source>
</evidence>
<evidence type="ECO:0000256" key="7">
    <source>
        <dbReference type="SAM" id="MobiDB-lite"/>
    </source>
</evidence>
<feature type="region of interest" description="Disordered" evidence="7">
    <location>
        <begin position="1"/>
        <end position="35"/>
    </location>
</feature>
<evidence type="ECO:0000256" key="2">
    <source>
        <dbReference type="ARBA" id="ARBA00007168"/>
    </source>
</evidence>
<dbReference type="Pfam" id="PF04515">
    <property type="entry name" value="Choline_transpo"/>
    <property type="match status" value="1"/>
</dbReference>
<feature type="transmembrane region" description="Helical" evidence="6">
    <location>
        <begin position="438"/>
        <end position="463"/>
    </location>
</feature>
<sequence length="534" mass="56775">MAEDAARPFLQQGPEDDLGPRLLNSSNNNTTAAEPPATDRAWAVAFKANVAITVVSAFSFGSAGLDEFVGGDESGRRLSTGGGGGVVGPALVVFGIVGLAWAFAWGVLHAVINYSERILKIAYLSLAGISGMAAVSALAAGHWFGCLFPAFLCAWTVRFYLKRQSRIRFGSANLKVAGLAVKSMPWTVRAGLLMSGVQVLWVLLSAMAAGGTIASLRTVTGLDGTTYKASSCSDVMLDPPTRGMVHHLSCMCGGHVASYNSACEYEGRGLWLALFWLASLTWGADVIRNVVTATVTGSVASWWYSADRDASPVRGALYRATHGSFGSLCKAAAISTAVRLLTRTVRRLAKVGRCGSFVLGWLQRLADYILAYSICFISIYGLSFSEAGQRVSELFRRRGVTTIANDIVVDVGLTAVCAGLTVCFLCLAYLVITVAHRALGGTFLVGVYVIFLFSPLLVAFVVATTVEVLRSSFKAVFVCFVQDPDALASNHGRQLHDDLSRAWGEMQAECPKWTVGGEVGQPHEGGVIGMTHQV</sequence>
<dbReference type="PANTHER" id="PTHR12385:SF4">
    <property type="entry name" value="PROTEIN PNS1"/>
    <property type="match status" value="1"/>
</dbReference>
<feature type="compositionally biased region" description="Polar residues" evidence="7">
    <location>
        <begin position="23"/>
        <end position="32"/>
    </location>
</feature>
<keyword evidence="9" id="KW-1185">Reference proteome</keyword>
<dbReference type="PANTHER" id="PTHR12385">
    <property type="entry name" value="CHOLINE TRANSPORTER-LIKE (SLC FAMILY 44)"/>
    <property type="match status" value="1"/>
</dbReference>
<dbReference type="Proteomes" id="UP000002630">
    <property type="component" value="Unassembled WGS sequence"/>
</dbReference>
<evidence type="ECO:0000256" key="5">
    <source>
        <dbReference type="ARBA" id="ARBA00023136"/>
    </source>
</evidence>
<evidence type="ECO:0000256" key="1">
    <source>
        <dbReference type="ARBA" id="ARBA00004141"/>
    </source>
</evidence>
<keyword evidence="5 6" id="KW-0472">Membrane</keyword>
<evidence type="ECO:0000256" key="3">
    <source>
        <dbReference type="ARBA" id="ARBA00022692"/>
    </source>
</evidence>
<dbReference type="InterPro" id="IPR007603">
    <property type="entry name" value="Choline_transptr-like"/>
</dbReference>
<dbReference type="GO" id="GO:0022857">
    <property type="term" value="F:transmembrane transporter activity"/>
    <property type="evidence" value="ECO:0007669"/>
    <property type="project" value="UniProtKB-UniRule"/>
</dbReference>
<organism evidence="8 9">
    <name type="scientific">Ectocarpus siliculosus</name>
    <name type="common">Brown alga</name>
    <name type="synonym">Conferva siliculosa</name>
    <dbReference type="NCBI Taxonomy" id="2880"/>
    <lineage>
        <taxon>Eukaryota</taxon>
        <taxon>Sar</taxon>
        <taxon>Stramenopiles</taxon>
        <taxon>Ochrophyta</taxon>
        <taxon>PX clade</taxon>
        <taxon>Phaeophyceae</taxon>
        <taxon>Ectocarpales</taxon>
        <taxon>Ectocarpaceae</taxon>
        <taxon>Ectocarpus</taxon>
    </lineage>
</organism>
<gene>
    <name evidence="8" type="ORF">Esi_0173_0014</name>
</gene>
<reference evidence="8 9" key="1">
    <citation type="journal article" date="2010" name="Nature">
        <title>The Ectocarpus genome and the independent evolution of multicellularity in brown algae.</title>
        <authorList>
            <person name="Cock J.M."/>
            <person name="Sterck L."/>
            <person name="Rouze P."/>
            <person name="Scornet D."/>
            <person name="Allen A.E."/>
            <person name="Amoutzias G."/>
            <person name="Anthouard V."/>
            <person name="Artiguenave F."/>
            <person name="Aury J.M."/>
            <person name="Badger J.H."/>
            <person name="Beszteri B."/>
            <person name="Billiau K."/>
            <person name="Bonnet E."/>
            <person name="Bothwell J.H."/>
            <person name="Bowler C."/>
            <person name="Boyen C."/>
            <person name="Brownlee C."/>
            <person name="Carrano C.J."/>
            <person name="Charrier B."/>
            <person name="Cho G.Y."/>
            <person name="Coelho S.M."/>
            <person name="Collen J."/>
            <person name="Corre E."/>
            <person name="Da Silva C."/>
            <person name="Delage L."/>
            <person name="Delaroque N."/>
            <person name="Dittami S.M."/>
            <person name="Doulbeau S."/>
            <person name="Elias M."/>
            <person name="Farnham G."/>
            <person name="Gachon C.M."/>
            <person name="Gschloessl B."/>
            <person name="Heesch S."/>
            <person name="Jabbari K."/>
            <person name="Jubin C."/>
            <person name="Kawai H."/>
            <person name="Kimura K."/>
            <person name="Kloareg B."/>
            <person name="Kupper F.C."/>
            <person name="Lang D."/>
            <person name="Le Bail A."/>
            <person name="Leblanc C."/>
            <person name="Lerouge P."/>
            <person name="Lohr M."/>
            <person name="Lopez P.J."/>
            <person name="Martens C."/>
            <person name="Maumus F."/>
            <person name="Michel G."/>
            <person name="Miranda-Saavedra D."/>
            <person name="Morales J."/>
            <person name="Moreau H."/>
            <person name="Motomura T."/>
            <person name="Nagasato C."/>
            <person name="Napoli C.A."/>
            <person name="Nelson D.R."/>
            <person name="Nyvall-Collen P."/>
            <person name="Peters A.F."/>
            <person name="Pommier C."/>
            <person name="Potin P."/>
            <person name="Poulain J."/>
            <person name="Quesneville H."/>
            <person name="Read B."/>
            <person name="Rensing S.A."/>
            <person name="Ritter A."/>
            <person name="Rousvoal S."/>
            <person name="Samanta M."/>
            <person name="Samson G."/>
            <person name="Schroeder D.C."/>
            <person name="Segurens B."/>
            <person name="Strittmatter M."/>
            <person name="Tonon T."/>
            <person name="Tregear J.W."/>
            <person name="Valentin K."/>
            <person name="von Dassow P."/>
            <person name="Yamagishi T."/>
            <person name="Van de Peer Y."/>
            <person name="Wincker P."/>
        </authorList>
    </citation>
    <scope>NUCLEOTIDE SEQUENCE [LARGE SCALE GENOMIC DNA]</scope>
    <source>
        <strain evidence="9">Ec32 / CCAP1310/4</strain>
    </source>
</reference>
<feature type="transmembrane region" description="Helical" evidence="6">
    <location>
        <begin position="369"/>
        <end position="387"/>
    </location>
</feature>
<comment type="similarity">
    <text evidence="2 6">Belongs to the CTL (choline transporter-like) family.</text>
</comment>
<evidence type="ECO:0000313" key="8">
    <source>
        <dbReference type="EMBL" id="CBJ30074.1"/>
    </source>
</evidence>
<feature type="transmembrane region" description="Helical" evidence="6">
    <location>
        <begin position="118"/>
        <end position="136"/>
    </location>
</feature>
<dbReference type="eggNOG" id="KOG1362">
    <property type="taxonomic scope" value="Eukaryota"/>
</dbReference>
<accession>D7FN10</accession>
<name>D7FN10_ECTSI</name>
<comment type="function">
    <text evidence="6">Choline transporter.</text>
</comment>
<dbReference type="EMBL" id="FN649760">
    <property type="protein sequence ID" value="CBJ30074.1"/>
    <property type="molecule type" value="Genomic_DNA"/>
</dbReference>
<evidence type="ECO:0000256" key="4">
    <source>
        <dbReference type="ARBA" id="ARBA00022989"/>
    </source>
</evidence>